<accession>A0A9X8ZZU3</accession>
<comment type="caution">
    <text evidence="1">The sequence shown here is derived from an EMBL/GenBank/DDBJ whole genome shotgun (WGS) entry which is preliminary data.</text>
</comment>
<sequence>PMNLVILNDQEYNTISESESIMKLIQFQKRNFDYKNKEEVDKVLQQIDKLSSNNQNKINFVEVQD</sequence>
<gene>
    <name evidence="1" type="ORF">FC695_40620</name>
</gene>
<evidence type="ECO:0000313" key="1">
    <source>
        <dbReference type="EMBL" id="TKI84276.1"/>
    </source>
</evidence>
<dbReference type="AlphaFoldDB" id="A0A9X8ZZU3"/>
<protein>
    <submittedName>
        <fullName evidence="1">Uncharacterized protein</fullName>
    </submittedName>
</protein>
<proteinExistence type="predicted"/>
<evidence type="ECO:0000313" key="2">
    <source>
        <dbReference type="Proteomes" id="UP000308444"/>
    </source>
</evidence>
<dbReference type="Proteomes" id="UP000308444">
    <property type="component" value="Unassembled WGS sequence"/>
</dbReference>
<reference evidence="1 2" key="1">
    <citation type="journal article" date="2019" name="Environ. Microbiol.">
        <title>An active ?-lactamase is a part of an orchestrated cell wall stress resistance network of Bacillus subtilis and related rhizosphere species.</title>
        <authorList>
            <person name="Bucher T."/>
            <person name="Keren-Paz A."/>
            <person name="Hausser J."/>
            <person name="Olender T."/>
            <person name="Cytryn E."/>
            <person name="Kolodkin-Gal I."/>
        </authorList>
    </citation>
    <scope>NUCLEOTIDE SEQUENCE [LARGE SCALE GENOMIC DNA]</scope>
    <source>
        <strain evidence="1 2">I32</strain>
    </source>
</reference>
<dbReference type="EMBL" id="SZOH01004596">
    <property type="protein sequence ID" value="TKI84276.1"/>
    <property type="molecule type" value="Genomic_DNA"/>
</dbReference>
<name>A0A9X8ZZU3_BACCE</name>
<feature type="non-terminal residue" evidence="1">
    <location>
        <position position="1"/>
    </location>
</feature>
<organism evidence="1 2">
    <name type="scientific">Bacillus cereus</name>
    <dbReference type="NCBI Taxonomy" id="1396"/>
    <lineage>
        <taxon>Bacteria</taxon>
        <taxon>Bacillati</taxon>
        <taxon>Bacillota</taxon>
        <taxon>Bacilli</taxon>
        <taxon>Bacillales</taxon>
        <taxon>Bacillaceae</taxon>
        <taxon>Bacillus</taxon>
        <taxon>Bacillus cereus group</taxon>
    </lineage>
</organism>